<dbReference type="SMART" id="SM00408">
    <property type="entry name" value="IGc2"/>
    <property type="match status" value="1"/>
</dbReference>
<evidence type="ECO:0000259" key="10">
    <source>
        <dbReference type="PROSITE" id="PS50835"/>
    </source>
</evidence>
<dbReference type="GO" id="GO:0005886">
    <property type="term" value="C:plasma membrane"/>
    <property type="evidence" value="ECO:0007669"/>
    <property type="project" value="TreeGrafter"/>
</dbReference>
<feature type="region of interest" description="Disordered" evidence="9">
    <location>
        <begin position="17"/>
        <end position="125"/>
    </location>
</feature>
<dbReference type="InterPro" id="IPR003598">
    <property type="entry name" value="Ig_sub2"/>
</dbReference>
<evidence type="ECO:0000256" key="4">
    <source>
        <dbReference type="ARBA" id="ARBA00022989"/>
    </source>
</evidence>
<keyword evidence="7" id="KW-0325">Glycoprotein</keyword>
<reference evidence="11" key="2">
    <citation type="submission" date="2025-08" db="UniProtKB">
        <authorList>
            <consortium name="Ensembl"/>
        </authorList>
    </citation>
    <scope>IDENTIFICATION</scope>
</reference>
<evidence type="ECO:0000256" key="1">
    <source>
        <dbReference type="ARBA" id="ARBA00004479"/>
    </source>
</evidence>
<dbReference type="Proteomes" id="UP000694400">
    <property type="component" value="Chromosome 1"/>
</dbReference>
<keyword evidence="8" id="KW-0393">Immunoglobulin domain</keyword>
<feature type="compositionally biased region" description="Basic and acidic residues" evidence="9">
    <location>
        <begin position="61"/>
        <end position="92"/>
    </location>
</feature>
<dbReference type="AlphaFoldDB" id="A0A8B9SQV5"/>
<evidence type="ECO:0000256" key="5">
    <source>
        <dbReference type="ARBA" id="ARBA00023136"/>
    </source>
</evidence>
<comment type="subcellular location">
    <subcellularLocation>
        <location evidence="1">Membrane</location>
        <topology evidence="1">Single-pass type I membrane protein</topology>
    </subcellularLocation>
</comment>
<dbReference type="Ensembl" id="ENSAPLT00020010495.1">
    <property type="protein sequence ID" value="ENSAPLP00020009751.1"/>
    <property type="gene ID" value="ENSAPLG00020007170.1"/>
</dbReference>
<evidence type="ECO:0000256" key="7">
    <source>
        <dbReference type="ARBA" id="ARBA00023180"/>
    </source>
</evidence>
<evidence type="ECO:0000313" key="12">
    <source>
        <dbReference type="Proteomes" id="UP000694400"/>
    </source>
</evidence>
<organism evidence="11 12">
    <name type="scientific">Anas platyrhynchos</name>
    <name type="common">Mallard</name>
    <name type="synonym">Anas boschas</name>
    <dbReference type="NCBI Taxonomy" id="8839"/>
    <lineage>
        <taxon>Eukaryota</taxon>
        <taxon>Metazoa</taxon>
        <taxon>Chordata</taxon>
        <taxon>Craniata</taxon>
        <taxon>Vertebrata</taxon>
        <taxon>Euteleostomi</taxon>
        <taxon>Archelosauria</taxon>
        <taxon>Archosauria</taxon>
        <taxon>Dinosauria</taxon>
        <taxon>Saurischia</taxon>
        <taxon>Theropoda</taxon>
        <taxon>Coelurosauria</taxon>
        <taxon>Aves</taxon>
        <taxon>Neognathae</taxon>
        <taxon>Galloanserae</taxon>
        <taxon>Anseriformes</taxon>
        <taxon>Anatidae</taxon>
        <taxon>Anatinae</taxon>
        <taxon>Anas</taxon>
    </lineage>
</organism>
<dbReference type="InterPro" id="IPR013106">
    <property type="entry name" value="Ig_V-set"/>
</dbReference>
<keyword evidence="4" id="KW-1133">Transmembrane helix</keyword>
<dbReference type="InterPro" id="IPR013783">
    <property type="entry name" value="Ig-like_fold"/>
</dbReference>
<keyword evidence="6" id="KW-1015">Disulfide bond</keyword>
<keyword evidence="2" id="KW-0812">Transmembrane</keyword>
<accession>A0A8B9SQV5</accession>
<evidence type="ECO:0000313" key="11">
    <source>
        <dbReference type="Ensembl" id="ENSAPLP00020009751.1"/>
    </source>
</evidence>
<keyword evidence="3" id="KW-0732">Signal</keyword>
<dbReference type="PROSITE" id="PS50835">
    <property type="entry name" value="IG_LIKE"/>
    <property type="match status" value="1"/>
</dbReference>
<dbReference type="Gene3D" id="2.60.40.10">
    <property type="entry name" value="Immunoglobulins"/>
    <property type="match status" value="1"/>
</dbReference>
<dbReference type="PANTHER" id="PTHR13869:SF38">
    <property type="entry name" value="NATURAL CYTOTOXICITY TRIGGERING RECEPTOR 3"/>
    <property type="match status" value="1"/>
</dbReference>
<evidence type="ECO:0000256" key="8">
    <source>
        <dbReference type="ARBA" id="ARBA00023319"/>
    </source>
</evidence>
<evidence type="ECO:0000256" key="6">
    <source>
        <dbReference type="ARBA" id="ARBA00023157"/>
    </source>
</evidence>
<feature type="domain" description="Ig-like" evidence="10">
    <location>
        <begin position="134"/>
        <end position="247"/>
    </location>
</feature>
<dbReference type="Pfam" id="PF07686">
    <property type="entry name" value="V-set"/>
    <property type="match status" value="1"/>
</dbReference>
<protein>
    <submittedName>
        <fullName evidence="11">Uncharacterized LOC106017354</fullName>
    </submittedName>
</protein>
<evidence type="ECO:0000256" key="9">
    <source>
        <dbReference type="SAM" id="MobiDB-lite"/>
    </source>
</evidence>
<reference evidence="11" key="3">
    <citation type="submission" date="2025-09" db="UniProtKB">
        <authorList>
            <consortium name="Ensembl"/>
        </authorList>
    </citation>
    <scope>IDENTIFICATION</scope>
</reference>
<dbReference type="CDD" id="cd00099">
    <property type="entry name" value="IgV"/>
    <property type="match status" value="1"/>
</dbReference>
<gene>
    <name evidence="11" type="primary">LOC106017354</name>
</gene>
<dbReference type="InterPro" id="IPR007110">
    <property type="entry name" value="Ig-like_dom"/>
</dbReference>
<proteinExistence type="predicted"/>
<keyword evidence="5" id="KW-0472">Membrane</keyword>
<evidence type="ECO:0000256" key="3">
    <source>
        <dbReference type="ARBA" id="ARBA00022729"/>
    </source>
</evidence>
<reference evidence="11" key="1">
    <citation type="submission" date="2019-08" db="EMBL/GenBank/DDBJ databases">
        <title>Three high-quality genomes provides insights into domestication of ducks.</title>
        <authorList>
            <person name="Hou Z.C."/>
            <person name="Zhu F."/>
            <person name="Yin Z.T."/>
            <person name="Zhang F."/>
        </authorList>
    </citation>
    <scope>NUCLEOTIDE SEQUENCE [LARGE SCALE GENOMIC DNA]</scope>
</reference>
<dbReference type="InterPro" id="IPR003599">
    <property type="entry name" value="Ig_sub"/>
</dbReference>
<dbReference type="InterPro" id="IPR036179">
    <property type="entry name" value="Ig-like_dom_sf"/>
</dbReference>
<name>A0A8B9SQV5_ANAPL</name>
<dbReference type="PANTHER" id="PTHR13869">
    <property type="entry name" value="MYELIN P0 RELATED"/>
    <property type="match status" value="1"/>
</dbReference>
<dbReference type="SMART" id="SM00406">
    <property type="entry name" value="IGv"/>
    <property type="match status" value="1"/>
</dbReference>
<evidence type="ECO:0000256" key="2">
    <source>
        <dbReference type="ARBA" id="ARBA00022692"/>
    </source>
</evidence>
<dbReference type="InterPro" id="IPR000920">
    <property type="entry name" value="Myelin_P0-rel"/>
</dbReference>
<dbReference type="SUPFAM" id="SSF48726">
    <property type="entry name" value="Immunoglobulin"/>
    <property type="match status" value="1"/>
</dbReference>
<sequence length="293" mass="32227">MPHLASGNHLLEKDIVHVAQGEESQAQEEESPLLPPVGEVVIPQHHHGKRSQDDQSQQEVQSRDVEEDGQQHERRHEADVDLHGPREPRDAAAVRNVVDDPLQSSRGQGPADVGVSGGNPSTERAAVSHRAAQPPLLTTPEPWHLLVTQTPAKEKAKEGETVVLNCHFSSPQRLSLADLTVKWYKEDEKGQMDLLENNVTILPNNSRIFLSGDLSQGDASLVILNVTTGDHGIYYCEVTLPDGKVVTGDGTKLRIRRALGNIWCYLLYSFLPLPPSKAGLYACRRREVSPLGL</sequence>
<dbReference type="SMART" id="SM00409">
    <property type="entry name" value="IG"/>
    <property type="match status" value="1"/>
</dbReference>